<dbReference type="Proteomes" id="UP000095768">
    <property type="component" value="Unassembled WGS sequence"/>
</dbReference>
<keyword evidence="5 9" id="KW-0378">Hydrolase</keyword>
<dbReference type="PANTHER" id="PTHR38039:SF1">
    <property type="entry name" value="TOXIN YOEB"/>
    <property type="match status" value="1"/>
</dbReference>
<dbReference type="GO" id="GO:0045892">
    <property type="term" value="P:negative regulation of DNA-templated transcription"/>
    <property type="evidence" value="ECO:0007669"/>
    <property type="project" value="TreeGrafter"/>
</dbReference>
<evidence type="ECO:0000256" key="1">
    <source>
        <dbReference type="ARBA" id="ARBA00008172"/>
    </source>
</evidence>
<dbReference type="GO" id="GO:0004519">
    <property type="term" value="F:endonuclease activity"/>
    <property type="evidence" value="ECO:0007669"/>
    <property type="project" value="UniProtKB-KW"/>
</dbReference>
<dbReference type="InterPro" id="IPR035093">
    <property type="entry name" value="RelE/ParE_toxin_dom_sf"/>
</dbReference>
<gene>
    <name evidence="9" type="primary">yoeB_1</name>
    <name evidence="9" type="ORF">SAMEA2297795_00384</name>
    <name evidence="8" type="ORF">SAMEA2297796_00241</name>
</gene>
<keyword evidence="3" id="KW-0540">Nuclease</keyword>
<comment type="similarity">
    <text evidence="1">Belongs to the YoeB family.</text>
</comment>
<accession>A0A1D4HKP7</accession>
<keyword evidence="2" id="KW-1277">Toxin-antitoxin system</keyword>
<dbReference type="EMBL" id="FMPG01000001">
    <property type="protein sequence ID" value="SCS37755.1"/>
    <property type="molecule type" value="Genomic_DNA"/>
</dbReference>
<dbReference type="Proteomes" id="UP000095412">
    <property type="component" value="Unassembled WGS sequence"/>
</dbReference>
<organism evidence="9 11">
    <name type="scientific">Staphylococcus caeli</name>
    <dbReference type="NCBI Taxonomy" id="2201815"/>
    <lineage>
        <taxon>Bacteria</taxon>
        <taxon>Bacillati</taxon>
        <taxon>Bacillota</taxon>
        <taxon>Bacilli</taxon>
        <taxon>Bacillales</taxon>
        <taxon>Staphylococcaceae</taxon>
        <taxon>Staphylococcus</taxon>
    </lineage>
</organism>
<reference evidence="9 11" key="1">
    <citation type="submission" date="2016-09" db="EMBL/GenBank/DDBJ databases">
        <authorList>
            <consortium name="Pathogen Informatics"/>
        </authorList>
    </citation>
    <scope>NUCLEOTIDE SEQUENCE [LARGE SCALE GENOMIC DNA]</scope>
    <source>
        <strain evidence="9 11">82B</strain>
    </source>
</reference>
<evidence type="ECO:0000256" key="3">
    <source>
        <dbReference type="ARBA" id="ARBA00022722"/>
    </source>
</evidence>
<dbReference type="Gene3D" id="3.30.2310.20">
    <property type="entry name" value="RelE-like"/>
    <property type="match status" value="1"/>
</dbReference>
<dbReference type="AlphaFoldDB" id="A0A1D4HKP7"/>
<name>A0A1D4HKP7_9STAP</name>
<evidence type="ECO:0000256" key="4">
    <source>
        <dbReference type="ARBA" id="ARBA00022759"/>
    </source>
</evidence>
<evidence type="ECO:0000256" key="7">
    <source>
        <dbReference type="ARBA" id="ARBA00050056"/>
    </source>
</evidence>
<reference evidence="8 10" key="2">
    <citation type="submission" date="2016-09" db="EMBL/GenBank/DDBJ databases">
        <authorList>
            <consortium name="Pathogen Informatics"/>
            <person name="Sun Q."/>
            <person name="Inoue M."/>
        </authorList>
    </citation>
    <scope>NUCLEOTIDE SEQUENCE [LARGE SCALE GENOMIC DNA]</scope>
    <source>
        <strain evidence="8 10">82C</strain>
    </source>
</reference>
<evidence type="ECO:0000313" key="9">
    <source>
        <dbReference type="EMBL" id="SCS37755.1"/>
    </source>
</evidence>
<dbReference type="GO" id="GO:0006401">
    <property type="term" value="P:RNA catabolic process"/>
    <property type="evidence" value="ECO:0007669"/>
    <property type="project" value="InterPro"/>
</dbReference>
<dbReference type="GO" id="GO:0016787">
    <property type="term" value="F:hydrolase activity"/>
    <property type="evidence" value="ECO:0007669"/>
    <property type="project" value="UniProtKB-KW"/>
</dbReference>
<evidence type="ECO:0000313" key="8">
    <source>
        <dbReference type="EMBL" id="SCS29075.1"/>
    </source>
</evidence>
<evidence type="ECO:0000256" key="6">
    <source>
        <dbReference type="ARBA" id="ARBA00030388"/>
    </source>
</evidence>
<dbReference type="PANTHER" id="PTHR38039">
    <property type="entry name" value="TOXIN YOEB"/>
    <property type="match status" value="1"/>
</dbReference>
<evidence type="ECO:0000256" key="5">
    <source>
        <dbReference type="ARBA" id="ARBA00022801"/>
    </source>
</evidence>
<dbReference type="OrthoDB" id="9801102at2"/>
<dbReference type="NCBIfam" id="TIGR02116">
    <property type="entry name" value="toxin_Txe_YoeB"/>
    <property type="match status" value="1"/>
</dbReference>
<keyword evidence="10" id="KW-1185">Reference proteome</keyword>
<dbReference type="Pfam" id="PF06769">
    <property type="entry name" value="YoeB_toxin"/>
    <property type="match status" value="1"/>
</dbReference>
<evidence type="ECO:0000313" key="10">
    <source>
        <dbReference type="Proteomes" id="UP000095412"/>
    </source>
</evidence>
<protein>
    <recommendedName>
        <fullName evidence="7">Endoribonuclease YoeB</fullName>
    </recommendedName>
    <alternativeName>
        <fullName evidence="6">Putative mRNA interferase YoeB</fullName>
    </alternativeName>
</protein>
<dbReference type="SUPFAM" id="SSF143011">
    <property type="entry name" value="RelE-like"/>
    <property type="match status" value="1"/>
</dbReference>
<dbReference type="RefSeq" id="WP_081333051.1">
    <property type="nucleotide sequence ID" value="NZ_FMPG01000001.1"/>
</dbReference>
<evidence type="ECO:0000313" key="11">
    <source>
        <dbReference type="Proteomes" id="UP000095768"/>
    </source>
</evidence>
<keyword evidence="4" id="KW-0255">Endonuclease</keyword>
<dbReference type="EMBL" id="FMPI01000001">
    <property type="protein sequence ID" value="SCS29075.1"/>
    <property type="molecule type" value="Genomic_DNA"/>
</dbReference>
<dbReference type="InterPro" id="IPR009614">
    <property type="entry name" value="YoeB_toxin"/>
</dbReference>
<sequence length="88" mass="10594">MSNYNITFTYSTFRDYQYWQLQDRKLMKKINSLIKSIQREGILDGEGKPELLIGNLKGDCSRRINHEHRLVYTIIDNHIIIISCRYHY</sequence>
<evidence type="ECO:0000256" key="2">
    <source>
        <dbReference type="ARBA" id="ARBA00022649"/>
    </source>
</evidence>
<proteinExistence type="inferred from homology"/>